<gene>
    <name evidence="2" type="ORF">DBRI00130_LOCUS16154</name>
</gene>
<proteinExistence type="predicted"/>
<organism evidence="2">
    <name type="scientific">Ditylum brightwellii</name>
    <dbReference type="NCBI Taxonomy" id="49249"/>
    <lineage>
        <taxon>Eukaryota</taxon>
        <taxon>Sar</taxon>
        <taxon>Stramenopiles</taxon>
        <taxon>Ochrophyta</taxon>
        <taxon>Bacillariophyta</taxon>
        <taxon>Mediophyceae</taxon>
        <taxon>Lithodesmiophycidae</taxon>
        <taxon>Lithodesmiales</taxon>
        <taxon>Lithodesmiaceae</taxon>
        <taxon>Ditylum</taxon>
    </lineage>
</organism>
<dbReference type="AlphaFoldDB" id="A0A7S4RDT5"/>
<sequence length="407" mass="43982">MRSSTRLFLPRGRFSSMLDMGGMSPSGSETAKRIDIGTNNRVRAIALDFDLITRSIEASKATAPPKEVPKGENTTSGKIKIETDIKPNVNVVESIADALGVKLGDEDGHINLGRKRVAAREEEDDLSALTGLAKDAENDSIQESILSSLNTTTSDATTTQPQQPKRNAQKAPPTTDIRTKYASALRKKLESTGSSLSTIERVKIESRDFTKKGDASDHLAARAAAIHAGSPSSSPTKWMASTGTGTLLSYLTSRSMIVALLPPLKRLVPPSSSSSSWFSFSEKKEIEKIEDETLQTQMNLLSTQLPNAEIELQLSCTNLTPPSLLQLISTETSIVPGATLVVSDRDDYLRVAKDMGMYTCRVRFSKNAPRGNVSANFDVVDVVEVMEVVNEINGVSFNSVLSGFGKK</sequence>
<name>A0A7S4RDT5_9STRA</name>
<dbReference type="EMBL" id="HBNS01020359">
    <property type="protein sequence ID" value="CAE4609619.1"/>
    <property type="molecule type" value="Transcribed_RNA"/>
</dbReference>
<protein>
    <submittedName>
        <fullName evidence="2">Uncharacterized protein</fullName>
    </submittedName>
</protein>
<reference evidence="2" key="1">
    <citation type="submission" date="2021-01" db="EMBL/GenBank/DDBJ databases">
        <authorList>
            <person name="Corre E."/>
            <person name="Pelletier E."/>
            <person name="Niang G."/>
            <person name="Scheremetjew M."/>
            <person name="Finn R."/>
            <person name="Kale V."/>
            <person name="Holt S."/>
            <person name="Cochrane G."/>
            <person name="Meng A."/>
            <person name="Brown T."/>
            <person name="Cohen L."/>
        </authorList>
    </citation>
    <scope>NUCLEOTIDE SEQUENCE</scope>
    <source>
        <strain evidence="2">GSO104</strain>
    </source>
</reference>
<accession>A0A7S4RDT5</accession>
<feature type="region of interest" description="Disordered" evidence="1">
    <location>
        <begin position="147"/>
        <end position="176"/>
    </location>
</feature>
<evidence type="ECO:0000313" key="2">
    <source>
        <dbReference type="EMBL" id="CAE4609619.1"/>
    </source>
</evidence>
<evidence type="ECO:0000256" key="1">
    <source>
        <dbReference type="SAM" id="MobiDB-lite"/>
    </source>
</evidence>